<accession>A0A1D1XQD6</accession>
<evidence type="ECO:0000256" key="2">
    <source>
        <dbReference type="SAM" id="SignalP"/>
    </source>
</evidence>
<feature type="region of interest" description="Disordered" evidence="1">
    <location>
        <begin position="67"/>
        <end position="90"/>
    </location>
</feature>
<proteinExistence type="predicted"/>
<dbReference type="EMBL" id="GDJX01023338">
    <property type="protein sequence ID" value="JAT44598.1"/>
    <property type="molecule type" value="Transcribed_RNA"/>
</dbReference>
<organism evidence="3">
    <name type="scientific">Anthurium amnicola</name>
    <dbReference type="NCBI Taxonomy" id="1678845"/>
    <lineage>
        <taxon>Eukaryota</taxon>
        <taxon>Viridiplantae</taxon>
        <taxon>Streptophyta</taxon>
        <taxon>Embryophyta</taxon>
        <taxon>Tracheophyta</taxon>
        <taxon>Spermatophyta</taxon>
        <taxon>Magnoliopsida</taxon>
        <taxon>Liliopsida</taxon>
        <taxon>Araceae</taxon>
        <taxon>Pothoideae</taxon>
        <taxon>Potheae</taxon>
        <taxon>Anthurium</taxon>
    </lineage>
</organism>
<gene>
    <name evidence="3" type="primary">GA20ox1D_0</name>
    <name evidence="3" type="ORF">g.39032</name>
</gene>
<protein>
    <submittedName>
        <fullName evidence="3">Gibberellin 20 oxidase 1-D</fullName>
    </submittedName>
</protein>
<feature type="signal peptide" evidence="2">
    <location>
        <begin position="1"/>
        <end position="15"/>
    </location>
</feature>
<feature type="non-terminal residue" evidence="3">
    <location>
        <position position="118"/>
    </location>
</feature>
<keyword evidence="2" id="KW-0732">Signal</keyword>
<name>A0A1D1XQD6_9ARAE</name>
<feature type="chain" id="PRO_5012520426" evidence="2">
    <location>
        <begin position="16"/>
        <end position="118"/>
    </location>
</feature>
<sequence>FFFFFFLSRLHGSLILCFISFDAPVDVGDKSATYREKKQQNKMDCLKEWPEPIVRVQSLSESGAGVIPTRYIKPPSERPGPELAPSGGGVGSLSIPVIDLGGLGEGGVGSRPETVRAI</sequence>
<reference evidence="3" key="1">
    <citation type="submission" date="2015-07" db="EMBL/GenBank/DDBJ databases">
        <title>Transcriptome Assembly of Anthurium amnicola.</title>
        <authorList>
            <person name="Suzuki J."/>
        </authorList>
    </citation>
    <scope>NUCLEOTIDE SEQUENCE</scope>
</reference>
<evidence type="ECO:0000313" key="3">
    <source>
        <dbReference type="EMBL" id="JAT44598.1"/>
    </source>
</evidence>
<feature type="non-terminal residue" evidence="3">
    <location>
        <position position="1"/>
    </location>
</feature>
<evidence type="ECO:0000256" key="1">
    <source>
        <dbReference type="SAM" id="MobiDB-lite"/>
    </source>
</evidence>
<dbReference type="AlphaFoldDB" id="A0A1D1XQD6"/>